<evidence type="ECO:0000256" key="1">
    <source>
        <dbReference type="SAM" id="Phobius"/>
    </source>
</evidence>
<keyword evidence="3" id="KW-1185">Reference proteome</keyword>
<dbReference type="EMBL" id="JARJLG010000020">
    <property type="protein sequence ID" value="KAJ7771988.1"/>
    <property type="molecule type" value="Genomic_DNA"/>
</dbReference>
<dbReference type="Proteomes" id="UP001215280">
    <property type="component" value="Unassembled WGS sequence"/>
</dbReference>
<dbReference type="PANTHER" id="PTHR42109">
    <property type="entry name" value="UNPLACED GENOMIC SCAFFOLD UM_SCAF_CONTIG_1.265, WHOLE GENOME SHOTGUN SEQUENCE"/>
    <property type="match status" value="1"/>
</dbReference>
<feature type="transmembrane region" description="Helical" evidence="1">
    <location>
        <begin position="203"/>
        <end position="222"/>
    </location>
</feature>
<organism evidence="2 3">
    <name type="scientific">Mycena maculata</name>
    <dbReference type="NCBI Taxonomy" id="230809"/>
    <lineage>
        <taxon>Eukaryota</taxon>
        <taxon>Fungi</taxon>
        <taxon>Dikarya</taxon>
        <taxon>Basidiomycota</taxon>
        <taxon>Agaricomycotina</taxon>
        <taxon>Agaricomycetes</taxon>
        <taxon>Agaricomycetidae</taxon>
        <taxon>Agaricales</taxon>
        <taxon>Marasmiineae</taxon>
        <taxon>Mycenaceae</taxon>
        <taxon>Mycena</taxon>
    </lineage>
</organism>
<comment type="caution">
    <text evidence="2">The sequence shown here is derived from an EMBL/GenBank/DDBJ whole genome shotgun (WGS) entry which is preliminary data.</text>
</comment>
<reference evidence="2" key="1">
    <citation type="submission" date="2023-03" db="EMBL/GenBank/DDBJ databases">
        <title>Massive genome expansion in bonnet fungi (Mycena s.s.) driven by repeated elements and novel gene families across ecological guilds.</title>
        <authorList>
            <consortium name="Lawrence Berkeley National Laboratory"/>
            <person name="Harder C.B."/>
            <person name="Miyauchi S."/>
            <person name="Viragh M."/>
            <person name="Kuo A."/>
            <person name="Thoen E."/>
            <person name="Andreopoulos B."/>
            <person name="Lu D."/>
            <person name="Skrede I."/>
            <person name="Drula E."/>
            <person name="Henrissat B."/>
            <person name="Morin E."/>
            <person name="Kohler A."/>
            <person name="Barry K."/>
            <person name="LaButti K."/>
            <person name="Morin E."/>
            <person name="Salamov A."/>
            <person name="Lipzen A."/>
            <person name="Mereny Z."/>
            <person name="Hegedus B."/>
            <person name="Baldrian P."/>
            <person name="Stursova M."/>
            <person name="Weitz H."/>
            <person name="Taylor A."/>
            <person name="Grigoriev I.V."/>
            <person name="Nagy L.G."/>
            <person name="Martin F."/>
            <person name="Kauserud H."/>
        </authorList>
    </citation>
    <scope>NUCLEOTIDE SEQUENCE</scope>
    <source>
        <strain evidence="2">CBHHK188m</strain>
    </source>
</reference>
<name>A0AAD7NQZ8_9AGAR</name>
<keyword evidence="1" id="KW-1133">Transmembrane helix</keyword>
<proteinExistence type="predicted"/>
<feature type="transmembrane region" description="Helical" evidence="1">
    <location>
        <begin position="234"/>
        <end position="256"/>
    </location>
</feature>
<dbReference type="PANTHER" id="PTHR42109:SF2">
    <property type="entry name" value="INTEGRAL MEMBRANE PROTEIN"/>
    <property type="match status" value="1"/>
</dbReference>
<gene>
    <name evidence="2" type="ORF">DFH07DRAFT_803332</name>
</gene>
<accession>A0AAD7NQZ8</accession>
<feature type="transmembrane region" description="Helical" evidence="1">
    <location>
        <begin position="12"/>
        <end position="35"/>
    </location>
</feature>
<keyword evidence="1" id="KW-0472">Membrane</keyword>
<dbReference type="AlphaFoldDB" id="A0AAD7NQZ8"/>
<evidence type="ECO:0000313" key="3">
    <source>
        <dbReference type="Proteomes" id="UP001215280"/>
    </source>
</evidence>
<evidence type="ECO:0000313" key="2">
    <source>
        <dbReference type="EMBL" id="KAJ7771988.1"/>
    </source>
</evidence>
<feature type="transmembrane region" description="Helical" evidence="1">
    <location>
        <begin position="164"/>
        <end position="182"/>
    </location>
</feature>
<feature type="transmembrane region" description="Helical" evidence="1">
    <location>
        <begin position="77"/>
        <end position="97"/>
    </location>
</feature>
<keyword evidence="1" id="KW-0812">Transmembrane</keyword>
<sequence>MSSPINYASAFGFHSVAGAIFFAVIYIPLFLWFVWQSFKNAAYVYIVMTLFCAMRVTAFIIRALLANSTTLGQNLGLLIADEILFSVGFSFLLYPAYILGLDREITSGAEPVEFWLVKLIRNRRLFRWFLAIGTALGIAGINLATDSDPSNVAIGLDLREAGSIVFLFLTVVQSVQTFIFLGEHIESGYSNDSRPFGDRHGNYILCAISMLLIVREIFNVATIKDQSKQNNEHLWFPLLALPEWLAVVCYAAPGLVPSRSALKMAAETGVNSRVII</sequence>
<protein>
    <submittedName>
        <fullName evidence="2">Uncharacterized protein</fullName>
    </submittedName>
</protein>
<feature type="transmembrane region" description="Helical" evidence="1">
    <location>
        <begin position="125"/>
        <end position="144"/>
    </location>
</feature>
<feature type="transmembrane region" description="Helical" evidence="1">
    <location>
        <begin position="42"/>
        <end position="65"/>
    </location>
</feature>